<dbReference type="GO" id="GO:0003964">
    <property type="term" value="F:RNA-directed DNA polymerase activity"/>
    <property type="evidence" value="ECO:0007669"/>
    <property type="project" value="UniProtKB-KW"/>
</dbReference>
<evidence type="ECO:0000313" key="17">
    <source>
        <dbReference type="Proteomes" id="UP000076858"/>
    </source>
</evidence>
<keyword evidence="4" id="KW-0548">Nucleotidyltransferase</keyword>
<dbReference type="GO" id="GO:0015074">
    <property type="term" value="P:DNA integration"/>
    <property type="evidence" value="ECO:0007669"/>
    <property type="project" value="UniProtKB-KW"/>
</dbReference>
<name>A0A162EEM0_9CRUS</name>
<dbReference type="SUPFAM" id="SSF53098">
    <property type="entry name" value="Ribonuclease H-like"/>
    <property type="match status" value="1"/>
</dbReference>
<dbReference type="InterPro" id="IPR012337">
    <property type="entry name" value="RNaseH-like_sf"/>
</dbReference>
<feature type="non-terminal residue" evidence="16">
    <location>
        <position position="1591"/>
    </location>
</feature>
<keyword evidence="17" id="KW-1185">Reference proteome</keyword>
<dbReference type="STRING" id="35525.A0A162EEM0"/>
<dbReference type="InterPro" id="IPR021109">
    <property type="entry name" value="Peptidase_aspartic_dom_sf"/>
</dbReference>
<evidence type="ECO:0000256" key="7">
    <source>
        <dbReference type="ARBA" id="ARBA00022801"/>
    </source>
</evidence>
<dbReference type="Pfam" id="PF00665">
    <property type="entry name" value="rve"/>
    <property type="match status" value="1"/>
</dbReference>
<evidence type="ECO:0000259" key="14">
    <source>
        <dbReference type="PROSITE" id="PS50878"/>
    </source>
</evidence>
<dbReference type="GO" id="GO:0004519">
    <property type="term" value="F:endonuclease activity"/>
    <property type="evidence" value="ECO:0007669"/>
    <property type="project" value="UniProtKB-KW"/>
</dbReference>
<dbReference type="Gene3D" id="3.30.70.270">
    <property type="match status" value="2"/>
</dbReference>
<dbReference type="InterPro" id="IPR043502">
    <property type="entry name" value="DNA/RNA_pol_sf"/>
</dbReference>
<dbReference type="SUPFAM" id="SSF50630">
    <property type="entry name" value="Acid proteases"/>
    <property type="match status" value="1"/>
</dbReference>
<dbReference type="GO" id="GO:0006508">
    <property type="term" value="P:proteolysis"/>
    <property type="evidence" value="ECO:0007669"/>
    <property type="project" value="UniProtKB-KW"/>
</dbReference>
<dbReference type="Gene3D" id="2.40.70.10">
    <property type="entry name" value="Acid Proteases"/>
    <property type="match status" value="1"/>
</dbReference>
<evidence type="ECO:0000259" key="15">
    <source>
        <dbReference type="PROSITE" id="PS50994"/>
    </source>
</evidence>
<dbReference type="InterPro" id="IPR000477">
    <property type="entry name" value="RT_dom"/>
</dbReference>
<evidence type="ECO:0000256" key="8">
    <source>
        <dbReference type="ARBA" id="ARBA00022842"/>
    </source>
</evidence>
<keyword evidence="6" id="KW-0255">Endonuclease</keyword>
<keyword evidence="12" id="KW-0511">Multifunctional enzyme</keyword>
<keyword evidence="8" id="KW-0460">Magnesium</keyword>
<evidence type="ECO:0000256" key="5">
    <source>
        <dbReference type="ARBA" id="ARBA00022722"/>
    </source>
</evidence>
<dbReference type="FunFam" id="1.10.340.70:FF:000001">
    <property type="entry name" value="Retrovirus-related Pol polyprotein from transposon gypsy-like Protein"/>
    <property type="match status" value="1"/>
</dbReference>
<keyword evidence="3" id="KW-0808">Transferase</keyword>
<dbReference type="InterPro" id="IPR036397">
    <property type="entry name" value="RNaseH_sf"/>
</dbReference>
<dbReference type="Pfam" id="PF17921">
    <property type="entry name" value="Integrase_H2C2"/>
    <property type="match status" value="1"/>
</dbReference>
<dbReference type="Proteomes" id="UP000076858">
    <property type="component" value="Unassembled WGS sequence"/>
</dbReference>
<dbReference type="CDD" id="cd01647">
    <property type="entry name" value="RT_LTR"/>
    <property type="match status" value="1"/>
</dbReference>
<organism evidence="16 17">
    <name type="scientific">Daphnia magna</name>
    <dbReference type="NCBI Taxonomy" id="35525"/>
    <lineage>
        <taxon>Eukaryota</taxon>
        <taxon>Metazoa</taxon>
        <taxon>Ecdysozoa</taxon>
        <taxon>Arthropoda</taxon>
        <taxon>Crustacea</taxon>
        <taxon>Branchiopoda</taxon>
        <taxon>Diplostraca</taxon>
        <taxon>Cladocera</taxon>
        <taxon>Anomopoda</taxon>
        <taxon>Daphniidae</taxon>
        <taxon>Daphnia</taxon>
    </lineage>
</organism>
<dbReference type="EMBL" id="LRGB01001949">
    <property type="protein sequence ID" value="KZS09850.1"/>
    <property type="molecule type" value="Genomic_DNA"/>
</dbReference>
<keyword evidence="11" id="KW-0695">RNA-directed DNA polymerase</keyword>
<evidence type="ECO:0000256" key="12">
    <source>
        <dbReference type="ARBA" id="ARBA00023268"/>
    </source>
</evidence>
<keyword evidence="2" id="KW-0645">Protease</keyword>
<dbReference type="PANTHER" id="PTHR37984:SF5">
    <property type="entry name" value="PROTEIN NYNRIN-LIKE"/>
    <property type="match status" value="1"/>
</dbReference>
<dbReference type="GO" id="GO:0003723">
    <property type="term" value="F:RNA binding"/>
    <property type="evidence" value="ECO:0007669"/>
    <property type="project" value="UniProtKB-KW"/>
</dbReference>
<feature type="region of interest" description="Disordered" evidence="13">
    <location>
        <begin position="272"/>
        <end position="302"/>
    </location>
</feature>
<evidence type="ECO:0000256" key="10">
    <source>
        <dbReference type="ARBA" id="ARBA00022908"/>
    </source>
</evidence>
<dbReference type="PROSITE" id="PS00141">
    <property type="entry name" value="ASP_PROTEASE"/>
    <property type="match status" value="1"/>
</dbReference>
<evidence type="ECO:0000256" key="2">
    <source>
        <dbReference type="ARBA" id="ARBA00022670"/>
    </source>
</evidence>
<dbReference type="InterPro" id="IPR001584">
    <property type="entry name" value="Integrase_cat-core"/>
</dbReference>
<evidence type="ECO:0000256" key="6">
    <source>
        <dbReference type="ARBA" id="ARBA00022759"/>
    </source>
</evidence>
<comment type="caution">
    <text evidence="16">The sequence shown here is derived from an EMBL/GenBank/DDBJ whole genome shotgun (WGS) entry which is preliminary data.</text>
</comment>
<sequence length="1591" mass="177041">MANIQPLVDAVQDMTAAFAAQQQASATATAGIQNQLQQAVQVNNNLIAALQAQAVPVAGGGGVGGGGPVRIDNSLVESIPKFLGNAEELATEFIDRIEALAVTEGWTAQQQVLVAVRRLGGSAVEWHARVGRINLDWPAWSAAFRAAFPSTLPLSEWTTRMTARVQQPGEAIMQYAVAKEKLLLMSPVTLTDQQKVQAMTDGLSDWKNQASILQAAPANIAAFYTACAALPVSWSATTATPATGPLSPGFSVDDLAARIERMVIGRLGPVGRSGGGAAAVSPAGRGRGSDPDGRGRTSGGVGRGFVPVSDRQCFGCGKIGPILTGYRKSPCNAPLPIITVNIDGIGAVVALVDSGASSSAIRRSLAKKLNECVGPSVRFRGWDSKTVAIDSFVNMEVTWKGRKTEVKRVASVKHPPFPLILGVDWIVGSKTDLIVREGKIVPLAQQIEDGSEGKSVGGSEEKSADISILESKKEKKTVSFGLVRVREFYSDTFKPIIDDFQNDLVFECKGVEDENFCVSDDLICSFQEDRKVKNRMCGQQVEVQWRTNVPSESLKFVRCKLKEKKAGPFSYGLIETHFLERNGVFRRASCVQLIENADWWQKGGKVKEEKGEEHVCSAVHYEPEPFTTPEEEIQLGSGLTEEMRQEVLFVLSKHQKCFPSSEKLGSTSLVEFTIDTGEAKPVRSNPIRVSSTERKIIAQKVDKFLRQGLVRPSTSPWAASVVLVRKKDQDYRFCADYRRLNAVTKRDTYPLPRADDIFDRLAGAKWFASIDLLSGYYQVPVAEKDIEKTAFITPDGLFEFTRMPQGVHNGPGCFQRLMDRVLRHLKWSMCLVYLDDCLVFGSRWEEFLERLDLVLTAIEDAGLTINPRKCVFATDRVFHLGHIIDQQGLRPNPEKVRALAEMPVKNVKTLRSFIGVASFFRKFVSGFATIGQPLFRLLKKNVKWTWGKEEEEAKNQLVQLLTNAPVLAHFNDELEVTVQTDASQEGLGAVLLQNDGEGLRPISYISRSLSDAEKKQHCNELECLALVWALEKFRPYLYGKKFKVEMDSSAVKWLLNKNQMGKFGRWILALQGYDFEINHIRGVTNCVADGLSRSPLVDATDGFSSTEVVCSFVSKFNLPVGLEQSELRFQQRVDPQLGPIFSLQCKNKAKFSKHFCTQNGVLYHKTKNNFAMCIPNTLRNTVLYFCHDVPAAGHMGVEKTLARVRQRYWWPRISVDVRKYVLSCLYCQFHKHQTGKPFGLLQPIPPPSSCFESVVVDHLGPFKQTVRGNQHIIVAIDALSKYVEIAAVPDTTAEKSVEFLTNNVVYTHSCPSRIISDQGTAFTAKITADAMERLGIKHVFATGEHPQTSGLVERVNRTLALAIAAYVNTDHNDWDMHLKEVAFAINTSVQSTTEKMPFEVVFGRKPRTPLDNALCWPADRPQSFEEFRSRVDDLRREVKIRVIEKQSKVKALADLRRRVMEPLKPGEMVLVRRKPKKKGKTKKFLPKFTGPFQVVKQVGSGDKLCPTTYLVEDPPERRTKKKHRRFNAHVAQIRKFRPREVIFEDEEEEQTPVPVPQPVGSSEKKSNKESEDMVVPEVEKLSLAPSSSGRR</sequence>
<protein>
    <recommendedName>
        <fullName evidence="1">RNA-directed DNA polymerase</fullName>
        <ecNumber evidence="1">2.7.7.49</ecNumber>
    </recommendedName>
</protein>
<evidence type="ECO:0000256" key="11">
    <source>
        <dbReference type="ARBA" id="ARBA00022918"/>
    </source>
</evidence>
<evidence type="ECO:0000256" key="1">
    <source>
        <dbReference type="ARBA" id="ARBA00012493"/>
    </source>
</evidence>
<feature type="compositionally biased region" description="Basic and acidic residues" evidence="13">
    <location>
        <begin position="1562"/>
        <end position="1571"/>
    </location>
</feature>
<dbReference type="FunFam" id="3.30.70.270:FF:000020">
    <property type="entry name" value="Transposon Tf2-6 polyprotein-like Protein"/>
    <property type="match status" value="1"/>
</dbReference>
<dbReference type="CDD" id="cd09274">
    <property type="entry name" value="RNase_HI_RT_Ty3"/>
    <property type="match status" value="1"/>
</dbReference>
<dbReference type="InterPro" id="IPR050951">
    <property type="entry name" value="Retrovirus_Pol_polyprotein"/>
</dbReference>
<dbReference type="InterPro" id="IPR041588">
    <property type="entry name" value="Integrase_H2C2"/>
</dbReference>
<dbReference type="CDD" id="cd00303">
    <property type="entry name" value="retropepsin_like"/>
    <property type="match status" value="1"/>
</dbReference>
<evidence type="ECO:0000256" key="9">
    <source>
        <dbReference type="ARBA" id="ARBA00022884"/>
    </source>
</evidence>
<dbReference type="Gene3D" id="3.10.10.10">
    <property type="entry name" value="HIV Type 1 Reverse Transcriptase, subunit A, domain 1"/>
    <property type="match status" value="1"/>
</dbReference>
<evidence type="ECO:0000256" key="4">
    <source>
        <dbReference type="ARBA" id="ARBA00022695"/>
    </source>
</evidence>
<dbReference type="FunFam" id="3.30.420.10:FF:000032">
    <property type="entry name" value="Retrovirus-related Pol polyprotein from transposon 297-like Protein"/>
    <property type="match status" value="1"/>
</dbReference>
<keyword evidence="10" id="KW-0229">DNA integration</keyword>
<dbReference type="Gene3D" id="3.30.420.10">
    <property type="entry name" value="Ribonuclease H-like superfamily/Ribonuclease H"/>
    <property type="match status" value="1"/>
</dbReference>
<reference evidence="16 17" key="1">
    <citation type="submission" date="2016-03" db="EMBL/GenBank/DDBJ databases">
        <title>EvidentialGene: Evidence-directed Construction of Genes on Genomes.</title>
        <authorList>
            <person name="Gilbert D.G."/>
            <person name="Choi J.-H."/>
            <person name="Mockaitis K."/>
            <person name="Colbourne J."/>
            <person name="Pfrender M."/>
        </authorList>
    </citation>
    <scope>NUCLEOTIDE SEQUENCE [LARGE SCALE GENOMIC DNA]</scope>
    <source>
        <strain evidence="16 17">Xinb3</strain>
        <tissue evidence="16">Complete organism</tissue>
    </source>
</reference>
<dbReference type="OrthoDB" id="8046046at2759"/>
<dbReference type="PROSITE" id="PS50994">
    <property type="entry name" value="INTEGRASE"/>
    <property type="match status" value="1"/>
</dbReference>
<dbReference type="SUPFAM" id="SSF56672">
    <property type="entry name" value="DNA/RNA polymerases"/>
    <property type="match status" value="1"/>
</dbReference>
<dbReference type="PROSITE" id="PS50878">
    <property type="entry name" value="RT_POL"/>
    <property type="match status" value="1"/>
</dbReference>
<keyword evidence="9" id="KW-0694">RNA-binding</keyword>
<dbReference type="Pfam" id="PF00078">
    <property type="entry name" value="RVT_1"/>
    <property type="match status" value="1"/>
</dbReference>
<evidence type="ECO:0000256" key="13">
    <source>
        <dbReference type="SAM" id="MobiDB-lite"/>
    </source>
</evidence>
<dbReference type="PANTHER" id="PTHR37984">
    <property type="entry name" value="PROTEIN CBG26694"/>
    <property type="match status" value="1"/>
</dbReference>
<dbReference type="GO" id="GO:0042575">
    <property type="term" value="C:DNA polymerase complex"/>
    <property type="evidence" value="ECO:0007669"/>
    <property type="project" value="UniProtKB-ARBA"/>
</dbReference>
<proteinExistence type="predicted"/>
<dbReference type="EC" id="2.7.7.49" evidence="1"/>
<keyword evidence="5" id="KW-0540">Nuclease</keyword>
<dbReference type="InterPro" id="IPR041577">
    <property type="entry name" value="RT_RNaseH_2"/>
</dbReference>
<gene>
    <name evidence="16" type="ORF">APZ42_025824</name>
</gene>
<accession>A0A162EEM0</accession>
<keyword evidence="7" id="KW-0378">Hydrolase</keyword>
<evidence type="ECO:0000313" key="16">
    <source>
        <dbReference type="EMBL" id="KZS09850.1"/>
    </source>
</evidence>
<feature type="domain" description="Integrase catalytic" evidence="15">
    <location>
        <begin position="1242"/>
        <end position="1405"/>
    </location>
</feature>
<dbReference type="Gene3D" id="1.10.340.70">
    <property type="match status" value="1"/>
</dbReference>
<dbReference type="Pfam" id="PF13650">
    <property type="entry name" value="Asp_protease_2"/>
    <property type="match status" value="1"/>
</dbReference>
<evidence type="ECO:0000256" key="3">
    <source>
        <dbReference type="ARBA" id="ARBA00022679"/>
    </source>
</evidence>
<dbReference type="InterPro" id="IPR043128">
    <property type="entry name" value="Rev_trsase/Diguanyl_cyclase"/>
</dbReference>
<dbReference type="FunFam" id="3.10.20.370:FF:000001">
    <property type="entry name" value="Retrovirus-related Pol polyprotein from transposon 17.6-like protein"/>
    <property type="match status" value="1"/>
</dbReference>
<dbReference type="FunFam" id="3.10.10.10:FF:000007">
    <property type="entry name" value="Retrovirus-related Pol polyprotein from transposon 17.6-like Protein"/>
    <property type="match status" value="1"/>
</dbReference>
<feature type="region of interest" description="Disordered" evidence="13">
    <location>
        <begin position="1543"/>
        <end position="1591"/>
    </location>
</feature>
<dbReference type="GO" id="GO:0004190">
    <property type="term" value="F:aspartic-type endopeptidase activity"/>
    <property type="evidence" value="ECO:0007669"/>
    <property type="project" value="InterPro"/>
</dbReference>
<feature type="domain" description="Reverse transcriptase" evidence="14">
    <location>
        <begin position="705"/>
        <end position="884"/>
    </location>
</feature>
<dbReference type="InterPro" id="IPR001969">
    <property type="entry name" value="Aspartic_peptidase_AS"/>
</dbReference>
<dbReference type="Pfam" id="PF17919">
    <property type="entry name" value="RT_RNaseH_2"/>
    <property type="match status" value="1"/>
</dbReference>